<comment type="catalytic activity">
    <reaction evidence="17">
        <text>an N-acyl-L-amino acid + H2O = an L-alpha-amino acid + a carboxylate</text>
        <dbReference type="Rhea" id="RHEA:15565"/>
        <dbReference type="ChEBI" id="CHEBI:15377"/>
        <dbReference type="ChEBI" id="CHEBI:29067"/>
        <dbReference type="ChEBI" id="CHEBI:59869"/>
        <dbReference type="ChEBI" id="CHEBI:59874"/>
        <dbReference type="EC" id="3.5.1.14"/>
    </reaction>
    <physiologicalReaction direction="left-to-right" evidence="17">
        <dbReference type="Rhea" id="RHEA:15566"/>
    </physiologicalReaction>
    <physiologicalReaction direction="right-to-left" evidence="17">
        <dbReference type="Rhea" id="RHEA:15567"/>
    </physiologicalReaction>
</comment>
<dbReference type="Proteomes" id="UP000192247">
    <property type="component" value="Unassembled WGS sequence"/>
</dbReference>
<dbReference type="EMBL" id="MNPL01005521">
    <property type="protein sequence ID" value="OQR75962.1"/>
    <property type="molecule type" value="Genomic_DNA"/>
</dbReference>
<evidence type="ECO:0000256" key="23">
    <source>
        <dbReference type="ARBA" id="ARBA00048879"/>
    </source>
</evidence>
<dbReference type="InterPro" id="IPR047177">
    <property type="entry name" value="Pept_M20A"/>
</dbReference>
<protein>
    <recommendedName>
        <fullName evidence="28">Aminoacylase-1-like</fullName>
    </recommendedName>
</protein>
<comment type="catalytic activity">
    <reaction evidence="11">
        <text>N-(9Z-octadecenoyl)-L-tyrosine + H2O = L-tyrosine + (9Z)-octadecenoate</text>
        <dbReference type="Rhea" id="RHEA:64184"/>
        <dbReference type="ChEBI" id="CHEBI:15377"/>
        <dbReference type="ChEBI" id="CHEBI:30823"/>
        <dbReference type="ChEBI" id="CHEBI:58315"/>
        <dbReference type="ChEBI" id="CHEBI:149734"/>
    </reaction>
    <physiologicalReaction direction="left-to-right" evidence="11">
        <dbReference type="Rhea" id="RHEA:64185"/>
    </physiologicalReaction>
</comment>
<dbReference type="GO" id="GO:0006520">
    <property type="term" value="P:amino acid metabolic process"/>
    <property type="evidence" value="ECO:0007669"/>
    <property type="project" value="TreeGrafter"/>
</dbReference>
<evidence type="ECO:0000313" key="26">
    <source>
        <dbReference type="EMBL" id="OQR75962.1"/>
    </source>
</evidence>
<dbReference type="GO" id="GO:0046872">
    <property type="term" value="F:metal ion binding"/>
    <property type="evidence" value="ECO:0007669"/>
    <property type="project" value="UniProtKB-KW"/>
</dbReference>
<evidence type="ECO:0000256" key="3">
    <source>
        <dbReference type="ARBA" id="ARBA00022670"/>
    </source>
</evidence>
<keyword evidence="5" id="KW-0378">Hydrolase</keyword>
<evidence type="ECO:0000256" key="5">
    <source>
        <dbReference type="ARBA" id="ARBA00022801"/>
    </source>
</evidence>
<comment type="catalytic activity">
    <reaction evidence="21">
        <text>N-(9Z-octadecenoyl)-L-leucine + H2O = L-leucine + (9Z)-octadecenoate</text>
        <dbReference type="Rhea" id="RHEA:51360"/>
        <dbReference type="ChEBI" id="CHEBI:15377"/>
        <dbReference type="ChEBI" id="CHEBI:30823"/>
        <dbReference type="ChEBI" id="CHEBI:57427"/>
        <dbReference type="ChEBI" id="CHEBI:134035"/>
    </reaction>
    <physiologicalReaction direction="left-to-right" evidence="21">
        <dbReference type="Rhea" id="RHEA:51361"/>
    </physiologicalReaction>
    <physiologicalReaction direction="right-to-left" evidence="21">
        <dbReference type="Rhea" id="RHEA:51362"/>
    </physiologicalReaction>
</comment>
<evidence type="ECO:0000256" key="8">
    <source>
        <dbReference type="ARBA" id="ARBA00047450"/>
    </source>
</evidence>
<evidence type="ECO:0000256" key="13">
    <source>
        <dbReference type="ARBA" id="ARBA00047879"/>
    </source>
</evidence>
<evidence type="ECO:0000256" key="7">
    <source>
        <dbReference type="ARBA" id="ARBA00046147"/>
    </source>
</evidence>
<dbReference type="PANTHER" id="PTHR45962">
    <property type="entry name" value="N-FATTY-ACYL-AMINO ACID SYNTHASE/HYDROLASE PM20D1"/>
    <property type="match status" value="1"/>
</dbReference>
<evidence type="ECO:0008006" key="28">
    <source>
        <dbReference type="Google" id="ProtNLM"/>
    </source>
</evidence>
<dbReference type="PANTHER" id="PTHR45962:SF1">
    <property type="entry name" value="N-FATTY-ACYL-AMINO ACID SYNTHASE_HYDROLASE PM20D1"/>
    <property type="match status" value="1"/>
</dbReference>
<keyword evidence="27" id="KW-1185">Reference proteome</keyword>
<comment type="function">
    <text evidence="7">Secreted enzyme that regulates the endogenous N-fatty acyl amino acid (NAAs) tissue and circulating levels by functioning as a bidirectional NAA synthase/hydrolase. It condenses free fatty acids and free amino acids to generate NAAs and bidirectionally catalyzes the reverse hydrolysis reaction. Some of these NAAs stimulate oxidative metabolism via mitochondrial uncoupling, increasing energy expenditure in a UPC1-independent manner. Thereby, this secreted protein may indirectly regulate whole body energy expenditure. PM20D1 circulates in tight association with both low- and high-density (LDL and HDL,respectively) lipoprotein particles.</text>
</comment>
<dbReference type="InterPro" id="IPR002933">
    <property type="entry name" value="Peptidase_M20"/>
</dbReference>
<evidence type="ECO:0000256" key="18">
    <source>
        <dbReference type="ARBA" id="ARBA00048597"/>
    </source>
</evidence>
<dbReference type="Gene3D" id="3.40.630.10">
    <property type="entry name" value="Zn peptidases"/>
    <property type="match status" value="1"/>
</dbReference>
<comment type="catalytic activity">
    <reaction evidence="22">
        <text>an N-acyl-aromatic L-alpha-amino acid + H2O = an aromatic L-alpha-amino acid + a carboxylate</text>
        <dbReference type="Rhea" id="RHEA:54184"/>
        <dbReference type="ChEBI" id="CHEBI:15377"/>
        <dbReference type="ChEBI" id="CHEBI:29067"/>
        <dbReference type="ChEBI" id="CHEBI:84824"/>
        <dbReference type="ChEBI" id="CHEBI:138093"/>
        <dbReference type="EC" id="3.5.1.114"/>
    </reaction>
    <physiologicalReaction direction="left-to-right" evidence="22">
        <dbReference type="Rhea" id="RHEA:54185"/>
    </physiologicalReaction>
    <physiologicalReaction direction="right-to-left" evidence="22">
        <dbReference type="Rhea" id="RHEA:54186"/>
    </physiologicalReaction>
</comment>
<evidence type="ECO:0000256" key="1">
    <source>
        <dbReference type="ARBA" id="ARBA00004872"/>
    </source>
</evidence>
<gene>
    <name evidence="26" type="ORF">BIW11_03171</name>
</gene>
<evidence type="ECO:0000256" key="21">
    <source>
        <dbReference type="ARBA" id="ARBA00048827"/>
    </source>
</evidence>
<organism evidence="26 27">
    <name type="scientific">Tropilaelaps mercedesae</name>
    <dbReference type="NCBI Taxonomy" id="418985"/>
    <lineage>
        <taxon>Eukaryota</taxon>
        <taxon>Metazoa</taxon>
        <taxon>Ecdysozoa</taxon>
        <taxon>Arthropoda</taxon>
        <taxon>Chelicerata</taxon>
        <taxon>Arachnida</taxon>
        <taxon>Acari</taxon>
        <taxon>Parasitiformes</taxon>
        <taxon>Mesostigmata</taxon>
        <taxon>Gamasina</taxon>
        <taxon>Dermanyssoidea</taxon>
        <taxon>Laelapidae</taxon>
        <taxon>Tropilaelaps</taxon>
    </lineage>
</organism>
<evidence type="ECO:0000256" key="15">
    <source>
        <dbReference type="ARBA" id="ARBA00048380"/>
    </source>
</evidence>
<evidence type="ECO:0000256" key="9">
    <source>
        <dbReference type="ARBA" id="ARBA00047567"/>
    </source>
</evidence>
<dbReference type="SUPFAM" id="SSF53187">
    <property type="entry name" value="Zn-dependent exopeptidases"/>
    <property type="match status" value="1"/>
</dbReference>
<evidence type="ECO:0000256" key="14">
    <source>
        <dbReference type="ARBA" id="ARBA00048145"/>
    </source>
</evidence>
<comment type="catalytic activity">
    <reaction evidence="13">
        <text>N-hexadecanoyl-L-phenylalanine + H2O = hexadecanoate + L-phenylalanine</text>
        <dbReference type="Rhea" id="RHEA:64124"/>
        <dbReference type="ChEBI" id="CHEBI:7896"/>
        <dbReference type="ChEBI" id="CHEBI:15377"/>
        <dbReference type="ChEBI" id="CHEBI:58095"/>
        <dbReference type="ChEBI" id="CHEBI:149699"/>
    </reaction>
    <physiologicalReaction direction="left-to-right" evidence="13">
        <dbReference type="Rhea" id="RHEA:64125"/>
    </physiologicalReaction>
</comment>
<evidence type="ECO:0000256" key="20">
    <source>
        <dbReference type="ARBA" id="ARBA00048822"/>
    </source>
</evidence>
<evidence type="ECO:0000256" key="19">
    <source>
        <dbReference type="ARBA" id="ARBA00048729"/>
    </source>
</evidence>
<name>A0A1V9XRE3_9ACAR</name>
<keyword evidence="3" id="KW-0645">Protease</keyword>
<comment type="catalytic activity">
    <reaction evidence="12">
        <text>(5Z,8Z,11Z,14Z)-eicosatetraenoate + L-phenylalanine = N-(5Z,8Z,11Z,14Z-eicosatetraenoyl)-L-phenylalanine + H2O</text>
        <dbReference type="Rhea" id="RHEA:51312"/>
        <dbReference type="ChEBI" id="CHEBI:15377"/>
        <dbReference type="ChEBI" id="CHEBI:32395"/>
        <dbReference type="ChEBI" id="CHEBI:58095"/>
        <dbReference type="ChEBI" id="CHEBI:134022"/>
    </reaction>
    <physiologicalReaction direction="left-to-right" evidence="12">
        <dbReference type="Rhea" id="RHEA:51313"/>
    </physiologicalReaction>
    <physiologicalReaction direction="right-to-left" evidence="12">
        <dbReference type="Rhea" id="RHEA:51314"/>
    </physiologicalReaction>
</comment>
<proteinExistence type="inferred from homology"/>
<dbReference type="GO" id="GO:0004046">
    <property type="term" value="F:aminoacylase activity"/>
    <property type="evidence" value="ECO:0007669"/>
    <property type="project" value="UniProtKB-EC"/>
</dbReference>
<comment type="catalytic activity">
    <reaction evidence="9">
        <text>N-(4Z,7Z,10Z,13Z,16Z,19Z-docosahexaenoyl)-L-phenylalanine + H2O = (4Z,7Z,10Z,13Z,16Z,19Z)-docosahexaenoate + L-phenylalanine</text>
        <dbReference type="Rhea" id="RHEA:64132"/>
        <dbReference type="ChEBI" id="CHEBI:15377"/>
        <dbReference type="ChEBI" id="CHEBI:58095"/>
        <dbReference type="ChEBI" id="CHEBI:77016"/>
        <dbReference type="ChEBI" id="CHEBI:149701"/>
    </reaction>
    <physiologicalReaction direction="left-to-right" evidence="9">
        <dbReference type="Rhea" id="RHEA:64133"/>
    </physiologicalReaction>
</comment>
<evidence type="ECO:0000313" key="27">
    <source>
        <dbReference type="Proteomes" id="UP000192247"/>
    </source>
</evidence>
<evidence type="ECO:0000256" key="22">
    <source>
        <dbReference type="ARBA" id="ARBA00048840"/>
    </source>
</evidence>
<keyword evidence="6" id="KW-0862">Zinc</keyword>
<dbReference type="GO" id="GO:0043605">
    <property type="term" value="P:amide catabolic process"/>
    <property type="evidence" value="ECO:0007669"/>
    <property type="project" value="TreeGrafter"/>
</dbReference>
<evidence type="ECO:0000256" key="12">
    <source>
        <dbReference type="ARBA" id="ARBA00047874"/>
    </source>
</evidence>
<comment type="catalytic activity">
    <reaction evidence="10">
        <text>N-octadecanoyl-L-phenylalanine + H2O = octadecanoate + L-phenylalanine</text>
        <dbReference type="Rhea" id="RHEA:64128"/>
        <dbReference type="ChEBI" id="CHEBI:15377"/>
        <dbReference type="ChEBI" id="CHEBI:25629"/>
        <dbReference type="ChEBI" id="CHEBI:58095"/>
        <dbReference type="ChEBI" id="CHEBI:149700"/>
    </reaction>
    <physiologicalReaction direction="left-to-right" evidence="10">
        <dbReference type="Rhea" id="RHEA:64129"/>
    </physiologicalReaction>
</comment>
<evidence type="ECO:0000256" key="16">
    <source>
        <dbReference type="ARBA" id="ARBA00048402"/>
    </source>
</evidence>
<keyword evidence="4" id="KW-0479">Metal-binding</keyword>
<comment type="catalytic activity">
    <reaction evidence="20">
        <text>N-(9Z-octadecenoyl)-L-tryptophan + H2O = L-tryptophan + (9Z)-octadecenoate</text>
        <dbReference type="Rhea" id="RHEA:64176"/>
        <dbReference type="ChEBI" id="CHEBI:15377"/>
        <dbReference type="ChEBI" id="CHEBI:30823"/>
        <dbReference type="ChEBI" id="CHEBI:57912"/>
        <dbReference type="ChEBI" id="CHEBI:149733"/>
    </reaction>
    <physiologicalReaction direction="left-to-right" evidence="20">
        <dbReference type="Rhea" id="RHEA:64177"/>
    </physiologicalReaction>
</comment>
<evidence type="ECO:0000256" key="24">
    <source>
        <dbReference type="ARBA" id="ARBA00049100"/>
    </source>
</evidence>
<comment type="catalytic activity">
    <reaction evidence="15">
        <text>N-(9Z-octadecenoyl)-L-asparagine + H2O = L-asparagine + (9Z)-octadecenoate</text>
        <dbReference type="Rhea" id="RHEA:64136"/>
        <dbReference type="ChEBI" id="CHEBI:15377"/>
        <dbReference type="ChEBI" id="CHEBI:30823"/>
        <dbReference type="ChEBI" id="CHEBI:58048"/>
        <dbReference type="ChEBI" id="CHEBI:149730"/>
    </reaction>
    <physiologicalReaction direction="left-to-right" evidence="15">
        <dbReference type="Rhea" id="RHEA:64137"/>
    </physiologicalReaction>
</comment>
<comment type="similarity">
    <text evidence="2">Belongs to the peptidase M20A family.</text>
</comment>
<evidence type="ECO:0000256" key="4">
    <source>
        <dbReference type="ARBA" id="ARBA00022723"/>
    </source>
</evidence>
<comment type="catalytic activity">
    <reaction evidence="8">
        <text>(9Z)-octadecenoate + glycine = N-(9Z-octadecenoyl)glycine + H2O</text>
        <dbReference type="Rhea" id="RHEA:51316"/>
        <dbReference type="ChEBI" id="CHEBI:15377"/>
        <dbReference type="ChEBI" id="CHEBI:30823"/>
        <dbReference type="ChEBI" id="CHEBI:57305"/>
        <dbReference type="ChEBI" id="CHEBI:133992"/>
    </reaction>
    <physiologicalReaction direction="right-to-left" evidence="8">
        <dbReference type="Rhea" id="RHEA:51318"/>
    </physiologicalReaction>
</comment>
<evidence type="ECO:0000256" key="2">
    <source>
        <dbReference type="ARBA" id="ARBA00006247"/>
    </source>
</evidence>
<comment type="catalytic activity">
    <reaction evidence="16">
        <text>N-(5Z,8Z,11Z,14Z)-eicosatetraenoyl-glycine + H2O = (5Z,8Z,11Z,14Z)-eicosatetraenoate + glycine</text>
        <dbReference type="Rhea" id="RHEA:64108"/>
        <dbReference type="ChEBI" id="CHEBI:15377"/>
        <dbReference type="ChEBI" id="CHEBI:32395"/>
        <dbReference type="ChEBI" id="CHEBI:57305"/>
        <dbReference type="ChEBI" id="CHEBI:59002"/>
    </reaction>
    <physiologicalReaction direction="left-to-right" evidence="16">
        <dbReference type="Rhea" id="RHEA:64109"/>
    </physiologicalReaction>
    <physiologicalReaction direction="right-to-left" evidence="16">
        <dbReference type="Rhea" id="RHEA:64110"/>
    </physiologicalReaction>
</comment>
<evidence type="ECO:0000256" key="6">
    <source>
        <dbReference type="ARBA" id="ARBA00022833"/>
    </source>
</evidence>
<dbReference type="OrthoDB" id="3064516at2759"/>
<evidence type="ECO:0000256" key="10">
    <source>
        <dbReference type="ARBA" id="ARBA00047723"/>
    </source>
</evidence>
<dbReference type="AlphaFoldDB" id="A0A1V9XRE3"/>
<comment type="caution">
    <text evidence="26">The sequence shown here is derived from an EMBL/GenBank/DDBJ whole genome shotgun (WGS) entry which is preliminary data.</text>
</comment>
<dbReference type="STRING" id="418985.A0A1V9XRE3"/>
<comment type="catalytic activity">
    <reaction evidence="23">
        <text>L-phenylalanine + (9Z)-octadecenoate = N-(9Z-octadecenoyl)-L-phenylalanine + H2O</text>
        <dbReference type="Rhea" id="RHEA:51300"/>
        <dbReference type="ChEBI" id="CHEBI:15377"/>
        <dbReference type="ChEBI" id="CHEBI:30823"/>
        <dbReference type="ChEBI" id="CHEBI:58095"/>
        <dbReference type="ChEBI" id="CHEBI:134020"/>
    </reaction>
    <physiologicalReaction direction="left-to-right" evidence="23">
        <dbReference type="Rhea" id="RHEA:51301"/>
    </physiologicalReaction>
    <physiologicalReaction direction="right-to-left" evidence="23">
        <dbReference type="Rhea" id="RHEA:51302"/>
    </physiologicalReaction>
</comment>
<evidence type="ECO:0000256" key="11">
    <source>
        <dbReference type="ARBA" id="ARBA00047866"/>
    </source>
</evidence>
<comment type="catalytic activity">
    <reaction evidence="14">
        <text>N-(9Z-octadecenoyl)-L-methionine + H2O = (9Z)-octadecenoate + L-methionine</text>
        <dbReference type="Rhea" id="RHEA:64144"/>
        <dbReference type="ChEBI" id="CHEBI:15377"/>
        <dbReference type="ChEBI" id="CHEBI:30823"/>
        <dbReference type="ChEBI" id="CHEBI:57844"/>
        <dbReference type="ChEBI" id="CHEBI:149732"/>
    </reaction>
    <physiologicalReaction direction="left-to-right" evidence="14">
        <dbReference type="Rhea" id="RHEA:64145"/>
    </physiologicalReaction>
</comment>
<comment type="pathway">
    <text evidence="1">Lipid metabolism; fatty acid metabolism.</text>
</comment>
<reference evidence="26 27" key="1">
    <citation type="journal article" date="2017" name="Gigascience">
        <title>Draft genome of the honey bee ectoparasitic mite, Tropilaelaps mercedesae, is shaped by the parasitic life history.</title>
        <authorList>
            <person name="Dong X."/>
            <person name="Armstrong S.D."/>
            <person name="Xia D."/>
            <person name="Makepeace B.L."/>
            <person name="Darby A.C."/>
            <person name="Kadowaki T."/>
        </authorList>
    </citation>
    <scope>NUCLEOTIDE SEQUENCE [LARGE SCALE GENOMIC DNA]</scope>
    <source>
        <strain evidence="26">Wuxi-XJTLU</strain>
    </source>
</reference>
<dbReference type="GO" id="GO:0008233">
    <property type="term" value="F:peptidase activity"/>
    <property type="evidence" value="ECO:0007669"/>
    <property type="project" value="UniProtKB-KW"/>
</dbReference>
<evidence type="ECO:0000256" key="25">
    <source>
        <dbReference type="ARBA" id="ARBA00049457"/>
    </source>
</evidence>
<dbReference type="GO" id="GO:0006508">
    <property type="term" value="P:proteolysis"/>
    <property type="evidence" value="ECO:0007669"/>
    <property type="project" value="UniProtKB-KW"/>
</dbReference>
<sequence length="168" mass="19313">MNKTVRKPFIRLVNDDVQYCISSRPAILLWVIGSNKSLAPYLLNAHMDVVPAERRWRPLNIDPFKPQLIREENVTFLYGRGALDNKNNFMSILEVLHRLDRPPQRGFYVAFSHDKEANSRTSGSVELAKCVNTLLKKDYNGKKLVLVMDEGLMVMNRSMPMVNRPIAL</sequence>
<comment type="catalytic activity">
    <reaction evidence="18">
        <text>N-(9Z-octadecenoyl)-L-serine + H2O = L-serine + (9Z)-octadecenoate</text>
        <dbReference type="Rhea" id="RHEA:51352"/>
        <dbReference type="ChEBI" id="CHEBI:15377"/>
        <dbReference type="ChEBI" id="CHEBI:30823"/>
        <dbReference type="ChEBI" id="CHEBI:33384"/>
        <dbReference type="ChEBI" id="CHEBI:134031"/>
    </reaction>
    <physiologicalReaction direction="left-to-right" evidence="18">
        <dbReference type="Rhea" id="RHEA:51353"/>
    </physiologicalReaction>
</comment>
<comment type="catalytic activity">
    <reaction evidence="19">
        <text>N-(9Z-octadecenoyl)-L-glutamine + H2O = L-glutamine + (9Z)-octadecenoate</text>
        <dbReference type="Rhea" id="RHEA:51356"/>
        <dbReference type="ChEBI" id="CHEBI:15377"/>
        <dbReference type="ChEBI" id="CHEBI:30823"/>
        <dbReference type="ChEBI" id="CHEBI:58359"/>
        <dbReference type="ChEBI" id="CHEBI:134033"/>
    </reaction>
    <physiologicalReaction direction="left-to-right" evidence="19">
        <dbReference type="Rhea" id="RHEA:51357"/>
    </physiologicalReaction>
</comment>
<dbReference type="InParanoid" id="A0A1V9XRE3"/>
<comment type="catalytic activity">
    <reaction evidence="24">
        <text>N-(5Z,8Z,11Z,14Z-eicosatetraenoyl)-L-serine + H2O = (5Z,8Z,11Z,14Z)-eicosatetraenoate + L-serine</text>
        <dbReference type="Rhea" id="RHEA:64116"/>
        <dbReference type="ChEBI" id="CHEBI:15377"/>
        <dbReference type="ChEBI" id="CHEBI:32395"/>
        <dbReference type="ChEBI" id="CHEBI:33384"/>
        <dbReference type="ChEBI" id="CHEBI:149697"/>
    </reaction>
    <physiologicalReaction direction="left-to-right" evidence="24">
        <dbReference type="Rhea" id="RHEA:64117"/>
    </physiologicalReaction>
    <physiologicalReaction direction="right-to-left" evidence="24">
        <dbReference type="Rhea" id="RHEA:64118"/>
    </physiologicalReaction>
</comment>
<dbReference type="GO" id="GO:0043604">
    <property type="term" value="P:amide biosynthetic process"/>
    <property type="evidence" value="ECO:0007669"/>
    <property type="project" value="TreeGrafter"/>
</dbReference>
<accession>A0A1V9XRE3</accession>
<evidence type="ECO:0000256" key="17">
    <source>
        <dbReference type="ARBA" id="ARBA00048579"/>
    </source>
</evidence>
<dbReference type="Pfam" id="PF01546">
    <property type="entry name" value="Peptidase_M20"/>
    <property type="match status" value="1"/>
</dbReference>
<comment type="catalytic activity">
    <reaction evidence="25">
        <text>N-(9Z-octadecenoyl)-L-lysine + H2O = L-lysine + (9Z)-octadecenoate</text>
        <dbReference type="Rhea" id="RHEA:64192"/>
        <dbReference type="ChEBI" id="CHEBI:15377"/>
        <dbReference type="ChEBI" id="CHEBI:30823"/>
        <dbReference type="ChEBI" id="CHEBI:32551"/>
        <dbReference type="ChEBI" id="CHEBI:149731"/>
    </reaction>
    <physiologicalReaction direction="left-to-right" evidence="25">
        <dbReference type="Rhea" id="RHEA:64193"/>
    </physiologicalReaction>
</comment>